<gene>
    <name evidence="1" type="ORF">BASA50_006558</name>
</gene>
<dbReference type="InterPro" id="IPR029055">
    <property type="entry name" value="Ntn_hydrolases_N"/>
</dbReference>
<evidence type="ECO:0000313" key="2">
    <source>
        <dbReference type="Proteomes" id="UP001648503"/>
    </source>
</evidence>
<comment type="caution">
    <text evidence="1">The sequence shown here is derived from an EMBL/GenBank/DDBJ whole genome shotgun (WGS) entry which is preliminary data.</text>
</comment>
<keyword evidence="2" id="KW-1185">Reference proteome</keyword>
<dbReference type="Gene3D" id="1.10.246.130">
    <property type="match status" value="1"/>
</dbReference>
<dbReference type="Gene3D" id="3.60.20.40">
    <property type="match status" value="1"/>
</dbReference>
<dbReference type="InterPro" id="IPR043138">
    <property type="entry name" value="GGT_lsub"/>
</dbReference>
<dbReference type="Proteomes" id="UP001648503">
    <property type="component" value="Unassembled WGS sequence"/>
</dbReference>
<accession>A0ABQ8FCY3</accession>
<dbReference type="InterPro" id="IPR052896">
    <property type="entry name" value="GGT-like_enzyme"/>
</dbReference>
<dbReference type="Pfam" id="PF01019">
    <property type="entry name" value="G_glu_transpept"/>
    <property type="match status" value="1"/>
</dbReference>
<name>A0ABQ8FCY3_9FUNG</name>
<proteinExistence type="predicted"/>
<reference evidence="1 2" key="1">
    <citation type="submission" date="2021-02" db="EMBL/GenBank/DDBJ databases">
        <title>Variation within the Batrachochytrium salamandrivorans European outbreak.</title>
        <authorList>
            <person name="Kelly M."/>
            <person name="Pasmans F."/>
            <person name="Shea T.P."/>
            <person name="Munoz J.F."/>
            <person name="Carranza S."/>
            <person name="Cuomo C.A."/>
            <person name="Martel A."/>
        </authorList>
    </citation>
    <scope>NUCLEOTIDE SEQUENCE [LARGE SCALE GENOMIC DNA]</scope>
    <source>
        <strain evidence="1 2">AMFP18/2</strain>
    </source>
</reference>
<organism evidence="1 2">
    <name type="scientific">Batrachochytrium salamandrivorans</name>
    <dbReference type="NCBI Taxonomy" id="1357716"/>
    <lineage>
        <taxon>Eukaryota</taxon>
        <taxon>Fungi</taxon>
        <taxon>Fungi incertae sedis</taxon>
        <taxon>Chytridiomycota</taxon>
        <taxon>Chytridiomycota incertae sedis</taxon>
        <taxon>Chytridiomycetes</taxon>
        <taxon>Rhizophydiales</taxon>
        <taxon>Rhizophydiales incertae sedis</taxon>
        <taxon>Batrachochytrium</taxon>
    </lineage>
</organism>
<dbReference type="PANTHER" id="PTHR43881">
    <property type="entry name" value="GAMMA-GLUTAMYLTRANSPEPTIDASE (AFU_ORTHOLOGUE AFUA_4G13580)"/>
    <property type="match status" value="1"/>
</dbReference>
<dbReference type="PANTHER" id="PTHR43881:SF1">
    <property type="entry name" value="GAMMA-GLUTAMYLTRANSPEPTIDASE (AFU_ORTHOLOGUE AFUA_4G13580)"/>
    <property type="match status" value="1"/>
</dbReference>
<evidence type="ECO:0000313" key="1">
    <source>
        <dbReference type="EMBL" id="KAH6594609.1"/>
    </source>
</evidence>
<dbReference type="PRINTS" id="PR01210">
    <property type="entry name" value="GGTRANSPTASE"/>
</dbReference>
<dbReference type="SUPFAM" id="SSF56235">
    <property type="entry name" value="N-terminal nucleophile aminohydrolases (Ntn hydrolases)"/>
    <property type="match status" value="1"/>
</dbReference>
<dbReference type="InterPro" id="IPR043137">
    <property type="entry name" value="GGT_ssub_C"/>
</dbReference>
<protein>
    <recommendedName>
        <fullName evidence="3">Gamma-glutamyltransferase</fullName>
    </recommendedName>
</protein>
<evidence type="ECO:0008006" key="3">
    <source>
        <dbReference type="Google" id="ProtNLM"/>
    </source>
</evidence>
<dbReference type="EMBL" id="JAFCIX010000332">
    <property type="protein sequence ID" value="KAH6594609.1"/>
    <property type="molecule type" value="Genomic_DNA"/>
</dbReference>
<sequence>MDEFQSRRSVVFGTAGMVAATQPLAVQAGLRILDKGGNAADAAVAVAACLNVTEPTSTGIGGDMFCLYYNAQNKTVQGLNASGKSPNGLSLEVLRKAGITDTIPTDSVHSVTVPGAAAGWEDTLKHFGSGRISLSDALSSAIDLAEQGFPISQVAADMWKRTEAKIRTVSPNSNDFSNAPIEAGAIVKLPGLARTLRLIAEHSSSAFYKGPLAKAIVAEVESRGGLLSLQDMADHTSVLTESISMEYQGTLLHEHAPNGQGMVALIALGIIKMLEKCGRIPPISSMTHNSPQYLHIIIECLRIAFVDGFQHIADPDLNPAPISKLLSEEYLNSRSHVFDPEKASLGITKGIPPADTVYLSVVDSDGNACSLVNSVYTSFGSGIIVPGTGIALQSRGANFSLLDGHPNAAGPSKRPYHTIIPAMLTEKVTGDLIMSYGVMGGFMQPQGHLQVLLNVLNFGMNPQQALDAPRICLIPDKQLVMLEDGISNHTAVELTRLGHTVQPAIGNARSIFGRGQIIKIGPHGVRMAGSDPRADGHAAPQL</sequence>